<comment type="similarity">
    <text evidence="2">Belongs to the EamA transporter family.</text>
</comment>
<evidence type="ECO:0000256" key="2">
    <source>
        <dbReference type="ARBA" id="ARBA00007362"/>
    </source>
</evidence>
<accession>A0A563VLZ7</accession>
<keyword evidence="3 6" id="KW-0812">Transmembrane</keyword>
<feature type="transmembrane region" description="Helical" evidence="6">
    <location>
        <begin position="128"/>
        <end position="146"/>
    </location>
</feature>
<keyword evidence="9" id="KW-1185">Reference proteome</keyword>
<protein>
    <submittedName>
        <fullName evidence="8">Uncharacterized transporter YdeK</fullName>
    </submittedName>
</protein>
<dbReference type="Pfam" id="PF00892">
    <property type="entry name" value="EamA"/>
    <property type="match status" value="2"/>
</dbReference>
<feature type="domain" description="EamA" evidence="7">
    <location>
        <begin position="17"/>
        <end position="136"/>
    </location>
</feature>
<evidence type="ECO:0000259" key="7">
    <source>
        <dbReference type="Pfam" id="PF00892"/>
    </source>
</evidence>
<proteinExistence type="inferred from homology"/>
<feature type="transmembrane region" description="Helical" evidence="6">
    <location>
        <begin position="12"/>
        <end position="35"/>
    </location>
</feature>
<feature type="transmembrane region" description="Helical" evidence="6">
    <location>
        <begin position="74"/>
        <end position="93"/>
    </location>
</feature>
<feature type="transmembrane region" description="Helical" evidence="6">
    <location>
        <begin position="272"/>
        <end position="288"/>
    </location>
</feature>
<dbReference type="AlphaFoldDB" id="A0A563VLZ7"/>
<dbReference type="SUPFAM" id="SSF103481">
    <property type="entry name" value="Multidrug resistance efflux transporter EmrE"/>
    <property type="match status" value="2"/>
</dbReference>
<dbReference type="InterPro" id="IPR050638">
    <property type="entry name" value="AA-Vitamin_Transporters"/>
</dbReference>
<evidence type="ECO:0000256" key="5">
    <source>
        <dbReference type="ARBA" id="ARBA00023136"/>
    </source>
</evidence>
<feature type="transmembrane region" description="Helical" evidence="6">
    <location>
        <begin position="99"/>
        <end position="119"/>
    </location>
</feature>
<dbReference type="GO" id="GO:0016020">
    <property type="term" value="C:membrane"/>
    <property type="evidence" value="ECO:0007669"/>
    <property type="project" value="UniProtKB-SubCell"/>
</dbReference>
<dbReference type="RefSeq" id="WP_144864101.1">
    <property type="nucleotide sequence ID" value="NZ_LR213777.1"/>
</dbReference>
<dbReference type="InterPro" id="IPR000620">
    <property type="entry name" value="EamA_dom"/>
</dbReference>
<feature type="transmembrane region" description="Helical" evidence="6">
    <location>
        <begin position="180"/>
        <end position="202"/>
    </location>
</feature>
<gene>
    <name evidence="8" type="primary">ydeK</name>
    <name evidence="8" type="ORF">H1P_150005</name>
</gene>
<comment type="subcellular location">
    <subcellularLocation>
        <location evidence="1">Membrane</location>
        <topology evidence="1">Multi-pass membrane protein</topology>
    </subcellularLocation>
</comment>
<evidence type="ECO:0000256" key="4">
    <source>
        <dbReference type="ARBA" id="ARBA00022989"/>
    </source>
</evidence>
<feature type="domain" description="EamA" evidence="7">
    <location>
        <begin position="155"/>
        <end position="287"/>
    </location>
</feature>
<dbReference type="Proteomes" id="UP000320055">
    <property type="component" value="Unassembled WGS sequence"/>
</dbReference>
<keyword evidence="5 6" id="KW-0472">Membrane</keyword>
<dbReference type="EMBL" id="CAACVJ010000057">
    <property type="protein sequence ID" value="VEP12441.1"/>
    <property type="molecule type" value="Genomic_DNA"/>
</dbReference>
<feature type="transmembrane region" description="Helical" evidence="6">
    <location>
        <begin position="214"/>
        <end position="235"/>
    </location>
</feature>
<feature type="transmembrane region" description="Helical" evidence="6">
    <location>
        <begin position="41"/>
        <end position="62"/>
    </location>
</feature>
<evidence type="ECO:0000256" key="3">
    <source>
        <dbReference type="ARBA" id="ARBA00022692"/>
    </source>
</evidence>
<evidence type="ECO:0000313" key="8">
    <source>
        <dbReference type="EMBL" id="VEP12441.1"/>
    </source>
</evidence>
<dbReference type="PANTHER" id="PTHR32322:SF2">
    <property type="entry name" value="EAMA DOMAIN-CONTAINING PROTEIN"/>
    <property type="match status" value="1"/>
</dbReference>
<evidence type="ECO:0000256" key="1">
    <source>
        <dbReference type="ARBA" id="ARBA00004141"/>
    </source>
</evidence>
<dbReference type="OrthoDB" id="9784288at2"/>
<evidence type="ECO:0000256" key="6">
    <source>
        <dbReference type="SAM" id="Phobius"/>
    </source>
</evidence>
<organism evidence="8 9">
    <name type="scientific">Hyella patelloides LEGE 07179</name>
    <dbReference type="NCBI Taxonomy" id="945734"/>
    <lineage>
        <taxon>Bacteria</taxon>
        <taxon>Bacillati</taxon>
        <taxon>Cyanobacteriota</taxon>
        <taxon>Cyanophyceae</taxon>
        <taxon>Pleurocapsales</taxon>
        <taxon>Hyellaceae</taxon>
        <taxon>Hyella</taxon>
    </lineage>
</organism>
<dbReference type="InterPro" id="IPR037185">
    <property type="entry name" value="EmrE-like"/>
</dbReference>
<name>A0A563VLZ7_9CYAN</name>
<reference evidence="8 9" key="1">
    <citation type="submission" date="2019-01" db="EMBL/GenBank/DDBJ databases">
        <authorList>
            <person name="Brito A."/>
        </authorList>
    </citation>
    <scope>NUCLEOTIDE SEQUENCE [LARGE SCALE GENOMIC DNA]</scope>
    <source>
        <strain evidence="8">1</strain>
    </source>
</reference>
<dbReference type="PANTHER" id="PTHR32322">
    <property type="entry name" value="INNER MEMBRANE TRANSPORTER"/>
    <property type="match status" value="1"/>
</dbReference>
<keyword evidence="4 6" id="KW-1133">Transmembrane helix</keyword>
<evidence type="ECO:0000313" key="9">
    <source>
        <dbReference type="Proteomes" id="UP000320055"/>
    </source>
</evidence>
<sequence length="291" mass="30771">MKLSSKSQKDLTGWGYGSLGILIFSLTLPATRLAVSELEPIFVGLGRAVVAGSLSLILLILTRQTIPPWRFLPRFAVVVGGVVIGFPWLSAIAMRDASASHGAVIVGLLPLGTAICGVWRGGEKVSRAFWIFALMGSGLVISFALISGTGAINLADLALFGAVATAAIGYAEGAILARTFAAWQVICWSLVLSLPVLLPVVLKYAPASFDSISLNAWLGFFYVSVFSMFLGFMAWYQGLSAGGIARVSQLQLIQPFLTILASAILLSEPLTVTTLSFAVGVIICVVLSKRF</sequence>